<organism evidence="1 2">
    <name type="scientific">Homoserinibacter gongjuensis</name>
    <dbReference type="NCBI Taxonomy" id="1162968"/>
    <lineage>
        <taxon>Bacteria</taxon>
        <taxon>Bacillati</taxon>
        <taxon>Actinomycetota</taxon>
        <taxon>Actinomycetes</taxon>
        <taxon>Micrococcales</taxon>
        <taxon>Microbacteriaceae</taxon>
        <taxon>Homoserinibacter</taxon>
    </lineage>
</organism>
<evidence type="ECO:0000313" key="2">
    <source>
        <dbReference type="Proteomes" id="UP001157069"/>
    </source>
</evidence>
<comment type="caution">
    <text evidence="1">The sequence shown here is derived from an EMBL/GenBank/DDBJ whole genome shotgun (WGS) entry which is preliminary data.</text>
</comment>
<gene>
    <name evidence="1" type="ORF">GCM10025869_22080</name>
</gene>
<sequence>MRTLTYGGSELVTTDAVAEALLDYVVTLPLNRPPEPVTIPALQQGRPVTARFLVTALTPLLVTTAERPDVPLDGEAHAIDVLRHKADRLDSIGYEFHG</sequence>
<dbReference type="Proteomes" id="UP001157069">
    <property type="component" value="Unassembled WGS sequence"/>
</dbReference>
<dbReference type="RefSeq" id="WP_284300132.1">
    <property type="nucleotide sequence ID" value="NZ_BSVA01000001.1"/>
</dbReference>
<protein>
    <submittedName>
        <fullName evidence="1">Uncharacterized protein</fullName>
    </submittedName>
</protein>
<evidence type="ECO:0000313" key="1">
    <source>
        <dbReference type="EMBL" id="GMA91679.1"/>
    </source>
</evidence>
<dbReference type="EMBL" id="BSVA01000001">
    <property type="protein sequence ID" value="GMA91679.1"/>
    <property type="molecule type" value="Genomic_DNA"/>
</dbReference>
<reference evidence="2" key="1">
    <citation type="journal article" date="2019" name="Int. J. Syst. Evol. Microbiol.">
        <title>The Global Catalogue of Microorganisms (GCM) 10K type strain sequencing project: providing services to taxonomists for standard genome sequencing and annotation.</title>
        <authorList>
            <consortium name="The Broad Institute Genomics Platform"/>
            <consortium name="The Broad Institute Genome Sequencing Center for Infectious Disease"/>
            <person name="Wu L."/>
            <person name="Ma J."/>
        </authorList>
    </citation>
    <scope>NUCLEOTIDE SEQUENCE [LARGE SCALE GENOMIC DNA]</scope>
    <source>
        <strain evidence="2">NBRC 108755</strain>
    </source>
</reference>
<accession>A0ABQ6JUL5</accession>
<proteinExistence type="predicted"/>
<name>A0ABQ6JUL5_9MICO</name>
<keyword evidence="2" id="KW-1185">Reference proteome</keyword>